<evidence type="ECO:0000313" key="1">
    <source>
        <dbReference type="EMBL" id="JAI02994.1"/>
    </source>
</evidence>
<accession>A0A0E9XMR9</accession>
<reference evidence="1" key="1">
    <citation type="submission" date="2014-11" db="EMBL/GenBank/DDBJ databases">
        <authorList>
            <person name="Amaro Gonzalez C."/>
        </authorList>
    </citation>
    <scope>NUCLEOTIDE SEQUENCE</scope>
</reference>
<reference evidence="1" key="2">
    <citation type="journal article" date="2015" name="Fish Shellfish Immunol.">
        <title>Early steps in the European eel (Anguilla anguilla)-Vibrio vulnificus interaction in the gills: Role of the RtxA13 toxin.</title>
        <authorList>
            <person name="Callol A."/>
            <person name="Pajuelo D."/>
            <person name="Ebbesson L."/>
            <person name="Teles M."/>
            <person name="MacKenzie S."/>
            <person name="Amaro C."/>
        </authorList>
    </citation>
    <scope>NUCLEOTIDE SEQUENCE</scope>
</reference>
<protein>
    <submittedName>
        <fullName evidence="1">Uncharacterized protein</fullName>
    </submittedName>
</protein>
<organism evidence="1">
    <name type="scientific">Anguilla anguilla</name>
    <name type="common">European freshwater eel</name>
    <name type="synonym">Muraena anguilla</name>
    <dbReference type="NCBI Taxonomy" id="7936"/>
    <lineage>
        <taxon>Eukaryota</taxon>
        <taxon>Metazoa</taxon>
        <taxon>Chordata</taxon>
        <taxon>Craniata</taxon>
        <taxon>Vertebrata</taxon>
        <taxon>Euteleostomi</taxon>
        <taxon>Actinopterygii</taxon>
        <taxon>Neopterygii</taxon>
        <taxon>Teleostei</taxon>
        <taxon>Anguilliformes</taxon>
        <taxon>Anguillidae</taxon>
        <taxon>Anguilla</taxon>
    </lineage>
</organism>
<sequence length="28" mass="3277">MVFSVNIPTKYTHRRFSCTDPNCLSMEV</sequence>
<proteinExistence type="predicted"/>
<dbReference type="AlphaFoldDB" id="A0A0E9XMR9"/>
<name>A0A0E9XMR9_ANGAN</name>
<dbReference type="EMBL" id="GBXM01005584">
    <property type="protein sequence ID" value="JAI02994.1"/>
    <property type="molecule type" value="Transcribed_RNA"/>
</dbReference>